<evidence type="ECO:0000256" key="5">
    <source>
        <dbReference type="ARBA" id="ARBA00022598"/>
    </source>
</evidence>
<keyword evidence="8" id="KW-0276">Fatty acid metabolism</keyword>
<dbReference type="GO" id="GO:0001676">
    <property type="term" value="P:long-chain fatty acid metabolic process"/>
    <property type="evidence" value="ECO:0000318"/>
    <property type="project" value="GO_Central"/>
</dbReference>
<dbReference type="PANTHER" id="PTHR43107:SF25">
    <property type="entry name" value="LONG-CHAIN FATTY ACID TRANSPORT PROTEIN 5"/>
    <property type="match status" value="1"/>
</dbReference>
<reference evidence="22 23" key="1">
    <citation type="journal article" date="2007" name="Nature">
        <title>Genome of the marsupial Monodelphis domestica reveals innovation in non-coding sequences.</title>
        <authorList>
            <person name="Mikkelsen T.S."/>
            <person name="Wakefield M.J."/>
            <person name="Aken B."/>
            <person name="Amemiya C.T."/>
            <person name="Chang J.L."/>
            <person name="Duke S."/>
            <person name="Garber M."/>
            <person name="Gentles A.J."/>
            <person name="Goodstadt L."/>
            <person name="Heger A."/>
            <person name="Jurka J."/>
            <person name="Kamal M."/>
            <person name="Mauceli E."/>
            <person name="Searle S.M."/>
            <person name="Sharpe T."/>
            <person name="Baker M.L."/>
            <person name="Batzer M.A."/>
            <person name="Benos P.V."/>
            <person name="Belov K."/>
            <person name="Clamp M."/>
            <person name="Cook A."/>
            <person name="Cuff J."/>
            <person name="Das R."/>
            <person name="Davidow L."/>
            <person name="Deakin J.E."/>
            <person name="Fazzari M.J."/>
            <person name="Glass J.L."/>
            <person name="Grabherr M."/>
            <person name="Greally J.M."/>
            <person name="Gu W."/>
            <person name="Hore T.A."/>
            <person name="Huttley G.A."/>
            <person name="Kleber M."/>
            <person name="Jirtle R.L."/>
            <person name="Koina E."/>
            <person name="Lee J.T."/>
            <person name="Mahony S."/>
            <person name="Marra M.A."/>
            <person name="Miller R.D."/>
            <person name="Nicholls R.D."/>
            <person name="Oda M."/>
            <person name="Papenfuss A.T."/>
            <person name="Parra Z.E."/>
            <person name="Pollock D.D."/>
            <person name="Ray D.A."/>
            <person name="Schein J.E."/>
            <person name="Speed T.P."/>
            <person name="Thompson K."/>
            <person name="VandeBerg J.L."/>
            <person name="Wade C.M."/>
            <person name="Walker J.A."/>
            <person name="Waters P.D."/>
            <person name="Webber C."/>
            <person name="Weidman J.R."/>
            <person name="Xie X."/>
            <person name="Zody M.C."/>
            <person name="Baldwin J."/>
            <person name="Abdouelleil A."/>
            <person name="Abdulkadir J."/>
            <person name="Abebe A."/>
            <person name="Abera B."/>
            <person name="Abreu J."/>
            <person name="Acer S.C."/>
            <person name="Aftuck L."/>
            <person name="Alexander A."/>
            <person name="An P."/>
            <person name="Anderson E."/>
            <person name="Anderson S."/>
            <person name="Arachi H."/>
            <person name="Azer M."/>
            <person name="Bachantsang P."/>
            <person name="Barry A."/>
            <person name="Bayul T."/>
            <person name="Berlin A."/>
            <person name="Bessette D."/>
            <person name="Bloom T."/>
            <person name="Bloom T."/>
            <person name="Boguslavskiy L."/>
            <person name="Bonnet C."/>
            <person name="Boukhgalter B."/>
            <person name="Bourzgui I."/>
            <person name="Brown A."/>
            <person name="Cahill P."/>
            <person name="Channer S."/>
            <person name="Cheshatsang Y."/>
            <person name="Chuda L."/>
            <person name="Citroen M."/>
            <person name="Collymore A."/>
            <person name="Cooke P."/>
            <person name="Costello M."/>
            <person name="D'Aco K."/>
            <person name="Daza R."/>
            <person name="De Haan G."/>
            <person name="DeGray S."/>
            <person name="DeMaso C."/>
            <person name="Dhargay N."/>
            <person name="Dooley K."/>
            <person name="Dooley E."/>
            <person name="Doricent M."/>
            <person name="Dorje P."/>
            <person name="Dorjee K."/>
            <person name="Dupes A."/>
            <person name="Elong R."/>
            <person name="Falk J."/>
            <person name="Farina A."/>
            <person name="Faro S."/>
            <person name="Ferguson D."/>
            <person name="Fisher S."/>
            <person name="Foley C.D."/>
            <person name="Franke A."/>
            <person name="Friedrich D."/>
            <person name="Gadbois L."/>
            <person name="Gearin G."/>
            <person name="Gearin C.R."/>
            <person name="Giannoukos G."/>
            <person name="Goode T."/>
            <person name="Graham J."/>
            <person name="Grandbois E."/>
            <person name="Grewal S."/>
            <person name="Gyaltsen K."/>
            <person name="Hafez N."/>
            <person name="Hagos B."/>
            <person name="Hall J."/>
            <person name="Henson C."/>
            <person name="Hollinger A."/>
            <person name="Honan T."/>
            <person name="Huard M.D."/>
            <person name="Hughes L."/>
            <person name="Hurhula B."/>
            <person name="Husby M.E."/>
            <person name="Kamat A."/>
            <person name="Kanga B."/>
            <person name="Kashin S."/>
            <person name="Khazanovich D."/>
            <person name="Kisner P."/>
            <person name="Lance K."/>
            <person name="Lara M."/>
            <person name="Lee W."/>
            <person name="Lennon N."/>
            <person name="Letendre F."/>
            <person name="LeVine R."/>
            <person name="Lipovsky A."/>
            <person name="Liu X."/>
            <person name="Liu J."/>
            <person name="Liu S."/>
            <person name="Lokyitsang T."/>
            <person name="Lokyitsang Y."/>
            <person name="Lubonja R."/>
            <person name="Lui A."/>
            <person name="MacDonald P."/>
            <person name="Magnisalis V."/>
            <person name="Maru K."/>
            <person name="Matthews C."/>
            <person name="McCusker W."/>
            <person name="McDonough S."/>
            <person name="Mehta T."/>
            <person name="Meldrim J."/>
            <person name="Meneus L."/>
            <person name="Mihai O."/>
            <person name="Mihalev A."/>
            <person name="Mihova T."/>
            <person name="Mittelman R."/>
            <person name="Mlenga V."/>
            <person name="Montmayeur A."/>
            <person name="Mulrain L."/>
            <person name="Navidi A."/>
            <person name="Naylor J."/>
            <person name="Negash T."/>
            <person name="Nguyen T."/>
            <person name="Nguyen N."/>
            <person name="Nicol R."/>
            <person name="Norbu C."/>
            <person name="Norbu N."/>
            <person name="Novod N."/>
            <person name="O'Neill B."/>
            <person name="Osman S."/>
            <person name="Markiewicz E."/>
            <person name="Oyono O.L."/>
            <person name="Patti C."/>
            <person name="Phunkhang P."/>
            <person name="Pierre F."/>
            <person name="Priest M."/>
            <person name="Raghuraman S."/>
            <person name="Rege F."/>
            <person name="Reyes R."/>
            <person name="Rise C."/>
            <person name="Rogov P."/>
            <person name="Ross K."/>
            <person name="Ryan E."/>
            <person name="Settipalli S."/>
            <person name="Shea T."/>
            <person name="Sherpa N."/>
            <person name="Shi L."/>
            <person name="Shih D."/>
            <person name="Sparrow T."/>
            <person name="Spaulding J."/>
            <person name="Stalker J."/>
            <person name="Stange-Thomann N."/>
            <person name="Stavropoulos S."/>
            <person name="Stone C."/>
            <person name="Strader C."/>
            <person name="Tesfaye S."/>
            <person name="Thomson T."/>
            <person name="Thoulutsang Y."/>
            <person name="Thoulutsang D."/>
            <person name="Topham K."/>
            <person name="Topping I."/>
            <person name="Tsamla T."/>
            <person name="Vassiliev H."/>
            <person name="Vo A."/>
            <person name="Wangchuk T."/>
            <person name="Wangdi T."/>
            <person name="Weiand M."/>
            <person name="Wilkinson J."/>
            <person name="Wilson A."/>
            <person name="Yadav S."/>
            <person name="Young G."/>
            <person name="Yu Q."/>
            <person name="Zembek L."/>
            <person name="Zhong D."/>
            <person name="Zimmer A."/>
            <person name="Zwirko Z."/>
            <person name="Jaffe D.B."/>
            <person name="Alvarez P."/>
            <person name="Brockman W."/>
            <person name="Butler J."/>
            <person name="Chin C."/>
            <person name="Gnerre S."/>
            <person name="MacCallum I."/>
            <person name="Graves J.A."/>
            <person name="Ponting C.P."/>
            <person name="Breen M."/>
            <person name="Samollow P.B."/>
            <person name="Lander E.S."/>
            <person name="Lindblad-Toh K."/>
        </authorList>
    </citation>
    <scope>NUCLEOTIDE SEQUENCE [LARGE SCALE GENOMIC DNA]</scope>
</reference>
<evidence type="ECO:0000256" key="7">
    <source>
        <dbReference type="ARBA" id="ARBA00022741"/>
    </source>
</evidence>
<keyword evidence="4" id="KW-1003">Cell membrane</keyword>
<evidence type="ECO:0000256" key="9">
    <source>
        <dbReference type="ARBA" id="ARBA00022989"/>
    </source>
</evidence>
<dbReference type="GO" id="GO:0000166">
    <property type="term" value="F:nucleotide binding"/>
    <property type="evidence" value="ECO:0007669"/>
    <property type="project" value="UniProtKB-KW"/>
</dbReference>
<dbReference type="GO" id="GO:0005886">
    <property type="term" value="C:plasma membrane"/>
    <property type="evidence" value="ECO:0000318"/>
    <property type="project" value="GO_Central"/>
</dbReference>
<dbReference type="Pfam" id="PF13193">
    <property type="entry name" value="AMP-binding_C"/>
    <property type="match status" value="1"/>
</dbReference>
<dbReference type="InterPro" id="IPR045851">
    <property type="entry name" value="AMP-bd_C_sf"/>
</dbReference>
<dbReference type="PROSITE" id="PS00455">
    <property type="entry name" value="AMP_BINDING"/>
    <property type="match status" value="1"/>
</dbReference>
<dbReference type="STRING" id="13616.ENSMODP00000045518"/>
<dbReference type="GO" id="GO:0008206">
    <property type="term" value="P:bile acid metabolic process"/>
    <property type="evidence" value="ECO:0000318"/>
    <property type="project" value="GO_Central"/>
</dbReference>
<evidence type="ECO:0000256" key="4">
    <source>
        <dbReference type="ARBA" id="ARBA00022475"/>
    </source>
</evidence>
<evidence type="ECO:0000256" key="2">
    <source>
        <dbReference type="ARBA" id="ARBA00006432"/>
    </source>
</evidence>
<evidence type="ECO:0000256" key="15">
    <source>
        <dbReference type="ARBA" id="ARBA00036527"/>
    </source>
</evidence>
<dbReference type="InterPro" id="IPR025110">
    <property type="entry name" value="AMP-bd_C"/>
</dbReference>
<dbReference type="Gene3D" id="3.40.50.12780">
    <property type="entry name" value="N-terminal domain of ligase-like"/>
    <property type="match status" value="1"/>
</dbReference>
<dbReference type="Pfam" id="PF00501">
    <property type="entry name" value="AMP-binding"/>
    <property type="match status" value="1"/>
</dbReference>
<feature type="domain" description="AMP-binding enzyme C-terminal" evidence="21">
    <location>
        <begin position="562"/>
        <end position="638"/>
    </location>
</feature>
<evidence type="ECO:0000256" key="18">
    <source>
        <dbReference type="SAM" id="Phobius"/>
    </source>
</evidence>
<dbReference type="AlphaFoldDB" id="A0A5F8GD91"/>
<dbReference type="GO" id="GO:0005324">
    <property type="term" value="F:long-chain fatty acid transmembrane transporter activity"/>
    <property type="evidence" value="ECO:0000318"/>
    <property type="project" value="GO_Central"/>
</dbReference>
<comment type="subcellular location">
    <subcellularLocation>
        <location evidence="1">Cell membrane</location>
        <topology evidence="1">Multi-pass membrane protein</topology>
    </subcellularLocation>
</comment>
<evidence type="ECO:0000256" key="17">
    <source>
        <dbReference type="ARBA" id="ARBA00048666"/>
    </source>
</evidence>
<evidence type="ECO:0000256" key="19">
    <source>
        <dbReference type="SAM" id="SignalP"/>
    </source>
</evidence>
<dbReference type="GO" id="GO:0044539">
    <property type="term" value="P:long-chain fatty acid import into cell"/>
    <property type="evidence" value="ECO:0000318"/>
    <property type="project" value="GO_Central"/>
</dbReference>
<evidence type="ECO:0000256" key="6">
    <source>
        <dbReference type="ARBA" id="ARBA00022692"/>
    </source>
</evidence>
<reference evidence="22" key="3">
    <citation type="submission" date="2025-09" db="UniProtKB">
        <authorList>
            <consortium name="Ensembl"/>
        </authorList>
    </citation>
    <scope>IDENTIFICATION</scope>
</reference>
<feature type="chain" id="PRO_5023859204" description="long-chain-fatty-acid--CoA ligase" evidence="19">
    <location>
        <begin position="25"/>
        <end position="686"/>
    </location>
</feature>
<keyword evidence="9 18" id="KW-1133">Transmembrane helix</keyword>
<keyword evidence="5" id="KW-0436">Ligase</keyword>
<protein>
    <recommendedName>
        <fullName evidence="14">long-chain-fatty-acid--CoA ligase</fullName>
        <ecNumber evidence="14">6.2.1.3</ecNumber>
    </recommendedName>
    <alternativeName>
        <fullName evidence="16">Long-chain-fatty-acid--CoA ligase</fullName>
    </alternativeName>
</protein>
<gene>
    <name evidence="22" type="primary">SLC27A5</name>
</gene>
<keyword evidence="19" id="KW-0732">Signal</keyword>
<keyword evidence="10" id="KW-0445">Lipid transport</keyword>
<evidence type="ECO:0000256" key="8">
    <source>
        <dbReference type="ARBA" id="ARBA00022832"/>
    </source>
</evidence>
<dbReference type="Bgee" id="ENSMODG00000029505">
    <property type="expression patterns" value="Expressed in liver and 16 other cell types or tissues"/>
</dbReference>
<reference evidence="22" key="2">
    <citation type="submission" date="2025-08" db="UniProtKB">
        <authorList>
            <consortium name="Ensembl"/>
        </authorList>
    </citation>
    <scope>IDENTIFICATION</scope>
</reference>
<evidence type="ECO:0000256" key="14">
    <source>
        <dbReference type="ARBA" id="ARBA00026121"/>
    </source>
</evidence>
<comment type="catalytic activity">
    <reaction evidence="15">
        <text>a very long-chain fatty acid + ATP + CoA = a very long-chain fatty acyl-CoA + AMP + diphosphate</text>
        <dbReference type="Rhea" id="RHEA:54536"/>
        <dbReference type="ChEBI" id="CHEBI:30616"/>
        <dbReference type="ChEBI" id="CHEBI:33019"/>
        <dbReference type="ChEBI" id="CHEBI:57287"/>
        <dbReference type="ChEBI" id="CHEBI:58950"/>
        <dbReference type="ChEBI" id="CHEBI:138261"/>
        <dbReference type="ChEBI" id="CHEBI:456215"/>
    </reaction>
    <physiologicalReaction direction="left-to-right" evidence="15">
        <dbReference type="Rhea" id="RHEA:54537"/>
    </physiologicalReaction>
</comment>
<evidence type="ECO:0000259" key="20">
    <source>
        <dbReference type="Pfam" id="PF00501"/>
    </source>
</evidence>
<organism evidence="22 23">
    <name type="scientific">Monodelphis domestica</name>
    <name type="common">Gray short-tailed opossum</name>
    <dbReference type="NCBI Taxonomy" id="13616"/>
    <lineage>
        <taxon>Eukaryota</taxon>
        <taxon>Metazoa</taxon>
        <taxon>Chordata</taxon>
        <taxon>Craniata</taxon>
        <taxon>Vertebrata</taxon>
        <taxon>Euteleostomi</taxon>
        <taxon>Mammalia</taxon>
        <taxon>Metatheria</taxon>
        <taxon>Didelphimorphia</taxon>
        <taxon>Didelphidae</taxon>
        <taxon>Monodelphis</taxon>
    </lineage>
</organism>
<evidence type="ECO:0000313" key="22">
    <source>
        <dbReference type="Ensembl" id="ENSMODP00000045518.1"/>
    </source>
</evidence>
<dbReference type="InParanoid" id="A0A5F8GD91"/>
<dbReference type="GO" id="GO:0031957">
    <property type="term" value="F:very long-chain fatty acid-CoA ligase activity"/>
    <property type="evidence" value="ECO:0007669"/>
    <property type="project" value="Ensembl"/>
</dbReference>
<evidence type="ECO:0000256" key="10">
    <source>
        <dbReference type="ARBA" id="ARBA00023055"/>
    </source>
</evidence>
<dbReference type="GeneTree" id="ENSGT00940000157947"/>
<accession>A0A5F8GD91</accession>
<keyword evidence="11" id="KW-0443">Lipid metabolism</keyword>
<dbReference type="Proteomes" id="UP000002280">
    <property type="component" value="Chromosome 4"/>
</dbReference>
<evidence type="ECO:0000313" key="23">
    <source>
        <dbReference type="Proteomes" id="UP000002280"/>
    </source>
</evidence>
<evidence type="ECO:0000256" key="13">
    <source>
        <dbReference type="ARBA" id="ARBA00024484"/>
    </source>
</evidence>
<feature type="transmembrane region" description="Helical" evidence="18">
    <location>
        <begin position="48"/>
        <end position="71"/>
    </location>
</feature>
<evidence type="ECO:0000259" key="21">
    <source>
        <dbReference type="Pfam" id="PF13193"/>
    </source>
</evidence>
<keyword evidence="12 18" id="KW-0472">Membrane</keyword>
<dbReference type="EC" id="6.2.1.3" evidence="14"/>
<feature type="transmembrane region" description="Helical" evidence="18">
    <location>
        <begin position="326"/>
        <end position="348"/>
    </location>
</feature>
<dbReference type="InterPro" id="IPR042099">
    <property type="entry name" value="ANL_N_sf"/>
</dbReference>
<evidence type="ECO:0000256" key="3">
    <source>
        <dbReference type="ARBA" id="ARBA00022448"/>
    </source>
</evidence>
<feature type="signal peptide" evidence="19">
    <location>
        <begin position="1"/>
        <end position="24"/>
    </location>
</feature>
<keyword evidence="7" id="KW-0547">Nucleotide-binding</keyword>
<dbReference type="GO" id="GO:0047747">
    <property type="term" value="F:cholate-CoA ligase activity"/>
    <property type="evidence" value="ECO:0007669"/>
    <property type="project" value="Ensembl"/>
</dbReference>
<dbReference type="SUPFAM" id="SSF56801">
    <property type="entry name" value="Acetyl-CoA synthetase-like"/>
    <property type="match status" value="1"/>
</dbReference>
<dbReference type="InterPro" id="IPR020845">
    <property type="entry name" value="AMP-binding_CS"/>
</dbReference>
<dbReference type="FunCoup" id="A0A5F8GD91">
    <property type="interactions" value="152"/>
</dbReference>
<dbReference type="GO" id="GO:0000038">
    <property type="term" value="P:very long-chain fatty acid metabolic process"/>
    <property type="evidence" value="ECO:0007669"/>
    <property type="project" value="Ensembl"/>
</dbReference>
<proteinExistence type="inferred from homology"/>
<evidence type="ECO:0000256" key="1">
    <source>
        <dbReference type="ARBA" id="ARBA00004651"/>
    </source>
</evidence>
<dbReference type="FunFam" id="3.30.300.30:FF:000002">
    <property type="entry name" value="Long-chain fatty acid transport protein 1"/>
    <property type="match status" value="1"/>
</dbReference>
<name>A0A5F8GD91_MONDO</name>
<keyword evidence="3" id="KW-0813">Transport</keyword>
<sequence>MGLWPRVVALLLLLLCLPAHEAFALISLVSRSRMWPGPTGLLLLLPLAVLWLLPWPWQALWLAPAFVLWLPRWLPDGLARRFPAWVRWLPEDLSYIGRLLHFTLVQKRMYKSFVDVLETRARAEPDRLMVVDAASGRQVSLGEMERRSCQVARALGAALQGSVGLKEGDVAALFFGGPQGISAITLWFGLGKLGCQVAWINCHIRGAPLQHAVLSSGCCVLVADPELQEAVETVLPELMAKGIRCFYLSSTSPTRGVEPLKDLLEAASSDPVPPQIRTGVTPKSRCMFIYTSGTTGLPKPVIFTHDRMLMLVGGLKMCGAKKSDTFYVTLPLYHSAALVVGVMGSLHLGCTLILAPKFSASNFWNDCRKYQVTVIQYIGELLRYLCSTPKQPCDREHRVRLAIGNGLRAEVWTQFQERFGPIQICEAYGSTEGNFGLINYPGRVGAVGKSSFLLQLLCPHELIRFDIETEKPIRDNEGRCIPVEPGERGLLVSRVTKYNPFLGYLGPQQHTEKKLLRDVLCPGDVYFNSGDLLSRDSDDFYYFHDRIGDTFRWKGENVSTREVEGVLSLVDFLEEVNVYGVPVPGCEGKAGMAAVRLSPGKTFDGQKLHGFIQKELPAYAVPRFIRIRDFLASTATFKLSKLQLVQEGFDLRIIPDPLYVLDNKSGTFQPLTPELHRAILDGSIRL</sequence>
<dbReference type="InterPro" id="IPR000873">
    <property type="entry name" value="AMP-dep_synth/lig_dom"/>
</dbReference>
<dbReference type="Gene3D" id="3.30.300.30">
    <property type="match status" value="1"/>
</dbReference>
<dbReference type="PANTHER" id="PTHR43107">
    <property type="entry name" value="LONG-CHAIN FATTY ACID TRANSPORT PROTEIN"/>
    <property type="match status" value="1"/>
</dbReference>
<dbReference type="Ensembl" id="ENSMODT00000067794.1">
    <property type="protein sequence ID" value="ENSMODP00000045518.1"/>
    <property type="gene ID" value="ENSMODG00000029505.2"/>
</dbReference>
<comment type="similarity">
    <text evidence="2">Belongs to the ATP-dependent AMP-binding enzyme family.</text>
</comment>
<evidence type="ECO:0000256" key="12">
    <source>
        <dbReference type="ARBA" id="ARBA00023136"/>
    </source>
</evidence>
<dbReference type="FunFam" id="3.40.50.12780:FF:000005">
    <property type="entry name" value="Solute carrier family 27 member 6"/>
    <property type="match status" value="1"/>
</dbReference>
<keyword evidence="23" id="KW-1185">Reference proteome</keyword>
<evidence type="ECO:0000256" key="11">
    <source>
        <dbReference type="ARBA" id="ARBA00023098"/>
    </source>
</evidence>
<keyword evidence="6 18" id="KW-0812">Transmembrane</keyword>
<feature type="domain" description="AMP-dependent synthetase/ligase" evidence="20">
    <location>
        <begin position="117"/>
        <end position="494"/>
    </location>
</feature>
<dbReference type="GO" id="GO:0006699">
    <property type="term" value="P:bile acid biosynthetic process"/>
    <property type="evidence" value="ECO:0007669"/>
    <property type="project" value="Ensembl"/>
</dbReference>
<comment type="catalytic activity">
    <reaction evidence="13">
        <text>a long-chain fatty acid + ATP + CoA = a long-chain fatty acyl-CoA + AMP + diphosphate</text>
        <dbReference type="Rhea" id="RHEA:15421"/>
        <dbReference type="ChEBI" id="CHEBI:30616"/>
        <dbReference type="ChEBI" id="CHEBI:33019"/>
        <dbReference type="ChEBI" id="CHEBI:57287"/>
        <dbReference type="ChEBI" id="CHEBI:57560"/>
        <dbReference type="ChEBI" id="CHEBI:83139"/>
        <dbReference type="ChEBI" id="CHEBI:456215"/>
        <dbReference type="EC" id="6.2.1.3"/>
    </reaction>
    <physiologicalReaction direction="left-to-right" evidence="13">
        <dbReference type="Rhea" id="RHEA:15422"/>
    </physiologicalReaction>
</comment>
<dbReference type="GO" id="GO:0005789">
    <property type="term" value="C:endoplasmic reticulum membrane"/>
    <property type="evidence" value="ECO:0000318"/>
    <property type="project" value="GO_Central"/>
</dbReference>
<dbReference type="GO" id="GO:0004467">
    <property type="term" value="F:long-chain fatty acid-CoA ligase activity"/>
    <property type="evidence" value="ECO:0000318"/>
    <property type="project" value="GO_Central"/>
</dbReference>
<comment type="catalytic activity">
    <reaction evidence="17">
        <text>tetracosanoate + ATP + CoA = tetracosanoyl-CoA + AMP + diphosphate</text>
        <dbReference type="Rhea" id="RHEA:33639"/>
        <dbReference type="ChEBI" id="CHEBI:30616"/>
        <dbReference type="ChEBI" id="CHEBI:31014"/>
        <dbReference type="ChEBI" id="CHEBI:33019"/>
        <dbReference type="ChEBI" id="CHEBI:57287"/>
        <dbReference type="ChEBI" id="CHEBI:65052"/>
        <dbReference type="ChEBI" id="CHEBI:456215"/>
    </reaction>
    <physiologicalReaction direction="left-to-right" evidence="17">
        <dbReference type="Rhea" id="RHEA:33640"/>
    </physiologicalReaction>
</comment>
<evidence type="ECO:0000256" key="16">
    <source>
        <dbReference type="ARBA" id="ARBA00041297"/>
    </source>
</evidence>
<dbReference type="OMA" id="ATFFTYV"/>